<dbReference type="AlphaFoldDB" id="T0Z353"/>
<evidence type="ECO:0000313" key="1">
    <source>
        <dbReference type="EMBL" id="EQD42396.1"/>
    </source>
</evidence>
<feature type="non-terminal residue" evidence="1">
    <location>
        <position position="1"/>
    </location>
</feature>
<comment type="caution">
    <text evidence="1">The sequence shown here is derived from an EMBL/GenBank/DDBJ whole genome shotgun (WGS) entry which is preliminary data.</text>
</comment>
<proteinExistence type="predicted"/>
<gene>
    <name evidence="1" type="ORF">B1A_15938</name>
</gene>
<name>T0Z353_9ZZZZ</name>
<organism evidence="1">
    <name type="scientific">mine drainage metagenome</name>
    <dbReference type="NCBI Taxonomy" id="410659"/>
    <lineage>
        <taxon>unclassified sequences</taxon>
        <taxon>metagenomes</taxon>
        <taxon>ecological metagenomes</taxon>
    </lineage>
</organism>
<dbReference type="EMBL" id="AUZX01011703">
    <property type="protein sequence ID" value="EQD42396.1"/>
    <property type="molecule type" value="Genomic_DNA"/>
</dbReference>
<protein>
    <submittedName>
        <fullName evidence="1">Uncharacterized protein</fullName>
    </submittedName>
</protein>
<accession>T0Z353</accession>
<sequence length="157" mass="17342">LAMNFSVLGADTVADRIRLGQVSILDTVRGELKAFGEDLSRTIRDDKLSGSPLQERTGALKNSVVPVFEDEGEIISGGSSGGAGIPYARPLEYGSRPHIIEAVRARFLRFEWHGDIVFFRYVHHPGNRAYGFMDNTFKEEAPGAIGDMRNAIYEALR</sequence>
<reference evidence="1" key="2">
    <citation type="journal article" date="2014" name="ISME J.">
        <title>Microbial stratification in low pH oxic and suboxic macroscopic growths along an acid mine drainage.</title>
        <authorList>
            <person name="Mendez-Garcia C."/>
            <person name="Mesa V."/>
            <person name="Sprenger R.R."/>
            <person name="Richter M."/>
            <person name="Diez M.S."/>
            <person name="Solano J."/>
            <person name="Bargiela R."/>
            <person name="Golyshina O.V."/>
            <person name="Manteca A."/>
            <person name="Ramos J.L."/>
            <person name="Gallego J.R."/>
            <person name="Llorente I."/>
            <person name="Martins Dos Santos V.A."/>
            <person name="Jensen O.N."/>
            <person name="Pelaez A.I."/>
            <person name="Sanchez J."/>
            <person name="Ferrer M."/>
        </authorList>
    </citation>
    <scope>NUCLEOTIDE SEQUENCE</scope>
</reference>
<reference evidence="1" key="1">
    <citation type="submission" date="2013-08" db="EMBL/GenBank/DDBJ databases">
        <authorList>
            <person name="Mendez C."/>
            <person name="Richter M."/>
            <person name="Ferrer M."/>
            <person name="Sanchez J."/>
        </authorList>
    </citation>
    <scope>NUCLEOTIDE SEQUENCE</scope>
</reference>